<dbReference type="AlphaFoldDB" id="A0A318T844"/>
<dbReference type="Pfam" id="PF13505">
    <property type="entry name" value="OMP_b-brl"/>
    <property type="match status" value="1"/>
</dbReference>
<organism evidence="8 9">
    <name type="scientific">Phyllobacterium leguminum</name>
    <dbReference type="NCBI Taxonomy" id="314237"/>
    <lineage>
        <taxon>Bacteria</taxon>
        <taxon>Pseudomonadati</taxon>
        <taxon>Pseudomonadota</taxon>
        <taxon>Alphaproteobacteria</taxon>
        <taxon>Hyphomicrobiales</taxon>
        <taxon>Phyllobacteriaceae</taxon>
        <taxon>Phyllobacterium</taxon>
    </lineage>
</organism>
<evidence type="ECO:0000313" key="8">
    <source>
        <dbReference type="EMBL" id="PYE89361.1"/>
    </source>
</evidence>
<comment type="caution">
    <text evidence="8">The sequence shown here is derived from an EMBL/GenBank/DDBJ whole genome shotgun (WGS) entry which is preliminary data.</text>
</comment>
<dbReference type="SUPFAM" id="SSF56925">
    <property type="entry name" value="OMPA-like"/>
    <property type="match status" value="1"/>
</dbReference>
<gene>
    <name evidence="8" type="ORF">C7477_104201</name>
</gene>
<keyword evidence="9" id="KW-1185">Reference proteome</keyword>
<dbReference type="InterPro" id="IPR051692">
    <property type="entry name" value="OMP-like"/>
</dbReference>
<dbReference type="InterPro" id="IPR006315">
    <property type="entry name" value="OM_autotransptr_brl_dom"/>
</dbReference>
<reference evidence="8 9" key="1">
    <citation type="submission" date="2018-06" db="EMBL/GenBank/DDBJ databases">
        <title>Genomic Encyclopedia of Type Strains, Phase III (KMG-III): the genomes of soil and plant-associated and newly described type strains.</title>
        <authorList>
            <person name="Whitman W."/>
        </authorList>
    </citation>
    <scope>NUCLEOTIDE SEQUENCE [LARGE SCALE GENOMIC DNA]</scope>
    <source>
        <strain evidence="8 9">ORS 1419</strain>
    </source>
</reference>
<dbReference type="Gene3D" id="2.40.160.20">
    <property type="match status" value="1"/>
</dbReference>
<dbReference type="NCBIfam" id="TIGR01414">
    <property type="entry name" value="autotrans_barl"/>
    <property type="match status" value="1"/>
</dbReference>
<keyword evidence="4" id="KW-0998">Cell outer membrane</keyword>
<evidence type="ECO:0000256" key="6">
    <source>
        <dbReference type="SAM" id="SignalP"/>
    </source>
</evidence>
<dbReference type="RefSeq" id="WP_110749759.1">
    <property type="nucleotide sequence ID" value="NZ_QJTF01000004.1"/>
</dbReference>
<dbReference type="GO" id="GO:0009279">
    <property type="term" value="C:cell outer membrane"/>
    <property type="evidence" value="ECO:0007669"/>
    <property type="project" value="UniProtKB-SubCell"/>
</dbReference>
<dbReference type="OrthoDB" id="9815357at2"/>
<evidence type="ECO:0000256" key="5">
    <source>
        <dbReference type="ARBA" id="ARBA00038306"/>
    </source>
</evidence>
<evidence type="ECO:0000313" key="9">
    <source>
        <dbReference type="Proteomes" id="UP000247454"/>
    </source>
</evidence>
<evidence type="ECO:0000256" key="1">
    <source>
        <dbReference type="ARBA" id="ARBA00004442"/>
    </source>
</evidence>
<evidence type="ECO:0000256" key="3">
    <source>
        <dbReference type="ARBA" id="ARBA00023136"/>
    </source>
</evidence>
<proteinExistence type="inferred from homology"/>
<evidence type="ECO:0000256" key="2">
    <source>
        <dbReference type="ARBA" id="ARBA00022729"/>
    </source>
</evidence>
<dbReference type="EMBL" id="QJTF01000004">
    <property type="protein sequence ID" value="PYE89361.1"/>
    <property type="molecule type" value="Genomic_DNA"/>
</dbReference>
<dbReference type="Proteomes" id="UP000247454">
    <property type="component" value="Unassembled WGS sequence"/>
</dbReference>
<evidence type="ECO:0000256" key="4">
    <source>
        <dbReference type="ARBA" id="ARBA00023237"/>
    </source>
</evidence>
<name>A0A318T844_9HYPH</name>
<protein>
    <submittedName>
        <fullName evidence="8">Outer membrane immunogenic protein</fullName>
    </submittedName>
</protein>
<accession>A0A318T844</accession>
<feature type="chain" id="PRO_5016399670" evidence="6">
    <location>
        <begin position="23"/>
        <end position="240"/>
    </location>
</feature>
<evidence type="ECO:0000259" key="7">
    <source>
        <dbReference type="Pfam" id="PF13505"/>
    </source>
</evidence>
<feature type="signal peptide" evidence="6">
    <location>
        <begin position="1"/>
        <end position="22"/>
    </location>
</feature>
<dbReference type="InterPro" id="IPR011250">
    <property type="entry name" value="OMP/PagP_B-barrel"/>
</dbReference>
<dbReference type="PANTHER" id="PTHR34001:SF3">
    <property type="entry name" value="BLL7405 PROTEIN"/>
    <property type="match status" value="1"/>
</dbReference>
<comment type="subcellular location">
    <subcellularLocation>
        <location evidence="1">Cell outer membrane</location>
    </subcellularLocation>
</comment>
<comment type="similarity">
    <text evidence="5">Belongs to the Omp25/RopB family.</text>
</comment>
<dbReference type="InterPro" id="IPR027385">
    <property type="entry name" value="Beta-barrel_OMP"/>
</dbReference>
<sequence>MKIMQFVAASAIILGMASAARAADMIPSEEPTPEYMPPSFSWTGAYIGAAAGYGWGKTKFESPGEEYVSSVDSKGFIGGLFAGYNWEAGDGFVVGADADFNYARVKESFGSTDVDENGNPYSSGGDTKLKWVGAARARVGYAVDRFLPYIAGGVAFGKVERSFYVIDPISMPAAVAQSFNKTQVGWTAGAGVDYAATDNIFVRLEYRYTDLGKKDFTFMGDEYESKFKMHEVRVGVAYKF</sequence>
<feature type="domain" description="Outer membrane protein beta-barrel" evidence="7">
    <location>
        <begin position="12"/>
        <end position="240"/>
    </location>
</feature>
<keyword evidence="2 6" id="KW-0732">Signal</keyword>
<dbReference type="PANTHER" id="PTHR34001">
    <property type="entry name" value="BLL7405 PROTEIN"/>
    <property type="match status" value="1"/>
</dbReference>
<keyword evidence="3" id="KW-0472">Membrane</keyword>